<keyword evidence="12 14" id="KW-0143">Chaperone</keyword>
<dbReference type="AlphaFoldDB" id="A0A501X3B2"/>
<dbReference type="RefSeq" id="WP_140587150.1">
    <property type="nucleotide sequence ID" value="NZ_VFRR01000003.1"/>
</dbReference>
<dbReference type="Gene3D" id="1.20.1550.10">
    <property type="entry name" value="DsbB-like"/>
    <property type="match status" value="1"/>
</dbReference>
<dbReference type="EMBL" id="VFRR01000003">
    <property type="protein sequence ID" value="TPE54982.1"/>
    <property type="molecule type" value="Genomic_DNA"/>
</dbReference>
<evidence type="ECO:0000256" key="13">
    <source>
        <dbReference type="ARBA" id="ARBA00023284"/>
    </source>
</evidence>
<evidence type="ECO:0000256" key="6">
    <source>
        <dbReference type="ARBA" id="ARBA00022692"/>
    </source>
</evidence>
<dbReference type="GO" id="GO:0005886">
    <property type="term" value="C:plasma membrane"/>
    <property type="evidence" value="ECO:0007669"/>
    <property type="project" value="UniProtKB-SubCell"/>
</dbReference>
<evidence type="ECO:0000313" key="16">
    <source>
        <dbReference type="EMBL" id="TPE54982.1"/>
    </source>
</evidence>
<evidence type="ECO:0000256" key="4">
    <source>
        <dbReference type="ARBA" id="ARBA00022475"/>
    </source>
</evidence>
<name>A0A501X3B2_9GAMM</name>
<feature type="transmembrane region" description="Helical" evidence="15">
    <location>
        <begin position="42"/>
        <end position="60"/>
    </location>
</feature>
<dbReference type="HAMAP" id="MF_00286">
    <property type="entry name" value="DsbB"/>
    <property type="match status" value="1"/>
</dbReference>
<dbReference type="GO" id="GO:0009055">
    <property type="term" value="F:electron transfer activity"/>
    <property type="evidence" value="ECO:0007669"/>
    <property type="project" value="UniProtKB-UniRule"/>
</dbReference>
<evidence type="ECO:0000256" key="9">
    <source>
        <dbReference type="ARBA" id="ARBA00023002"/>
    </source>
</evidence>
<evidence type="ECO:0000256" key="2">
    <source>
        <dbReference type="ARBA" id="ARBA00008823"/>
    </source>
</evidence>
<feature type="transmembrane region" description="Helical" evidence="15">
    <location>
        <begin position="67"/>
        <end position="89"/>
    </location>
</feature>
<feature type="topological domain" description="Periplasmic" evidence="14">
    <location>
        <begin position="28"/>
        <end position="45"/>
    </location>
</feature>
<dbReference type="Pfam" id="PF02600">
    <property type="entry name" value="DsbB"/>
    <property type="match status" value="1"/>
</dbReference>
<keyword evidence="4 14" id="KW-1003">Cell membrane</keyword>
<keyword evidence="3 14" id="KW-0813">Transport</keyword>
<evidence type="ECO:0000256" key="7">
    <source>
        <dbReference type="ARBA" id="ARBA00022982"/>
    </source>
</evidence>
<keyword evidence="9 14" id="KW-0560">Oxidoreductase</keyword>
<gene>
    <name evidence="14" type="primary">dsbB</name>
    <name evidence="16" type="ORF">FJM67_02705</name>
</gene>
<feature type="transmembrane region" description="Helical" evidence="15">
    <location>
        <begin position="12"/>
        <end position="30"/>
    </location>
</feature>
<dbReference type="SUPFAM" id="SSF158442">
    <property type="entry name" value="DsbB-like"/>
    <property type="match status" value="1"/>
</dbReference>
<keyword evidence="8 14" id="KW-1133">Transmembrane helix</keyword>
<comment type="function">
    <text evidence="14">Required for disulfide bond formation in some periplasmic proteins. Acts by oxidizing the DsbA protein.</text>
</comment>
<protein>
    <recommendedName>
        <fullName evidence="14">Disulfide bond formation protein B</fullName>
    </recommendedName>
    <alternativeName>
        <fullName evidence="14">Disulfide oxidoreductase</fullName>
    </alternativeName>
</protein>
<evidence type="ECO:0000256" key="14">
    <source>
        <dbReference type="HAMAP-Rule" id="MF_00286"/>
    </source>
</evidence>
<dbReference type="InterPro" id="IPR023380">
    <property type="entry name" value="DsbB-like_sf"/>
</dbReference>
<keyword evidence="5" id="KW-0997">Cell inner membrane</keyword>
<dbReference type="GO" id="GO:0015035">
    <property type="term" value="F:protein-disulfide reductase activity"/>
    <property type="evidence" value="ECO:0007669"/>
    <property type="project" value="UniProtKB-UniRule"/>
</dbReference>
<dbReference type="InterPro" id="IPR022920">
    <property type="entry name" value="Disulphide_bond_form_DsbB"/>
</dbReference>
<keyword evidence="7 14" id="KW-0249">Electron transport</keyword>
<feature type="transmembrane region" description="Helical" evidence="15">
    <location>
        <begin position="140"/>
        <end position="160"/>
    </location>
</feature>
<accession>A0A501X3B2</accession>
<feature type="disulfide bond" description="Redox-active" evidence="14">
    <location>
        <begin position="37"/>
        <end position="40"/>
    </location>
</feature>
<keyword evidence="13 14" id="KW-0676">Redox-active center</keyword>
<dbReference type="GO" id="GO:0006457">
    <property type="term" value="P:protein folding"/>
    <property type="evidence" value="ECO:0007669"/>
    <property type="project" value="InterPro"/>
</dbReference>
<dbReference type="PANTHER" id="PTHR36570:SF3">
    <property type="entry name" value="DISULFIDE BOND FORMATION PROTEIN B"/>
    <property type="match status" value="1"/>
</dbReference>
<dbReference type="InterPro" id="IPR050183">
    <property type="entry name" value="DsbB"/>
</dbReference>
<evidence type="ECO:0000256" key="3">
    <source>
        <dbReference type="ARBA" id="ARBA00022448"/>
    </source>
</evidence>
<evidence type="ECO:0000313" key="17">
    <source>
        <dbReference type="Proteomes" id="UP000315901"/>
    </source>
</evidence>
<evidence type="ECO:0000256" key="5">
    <source>
        <dbReference type="ARBA" id="ARBA00022519"/>
    </source>
</evidence>
<dbReference type="Proteomes" id="UP000315901">
    <property type="component" value="Unassembled WGS sequence"/>
</dbReference>
<feature type="topological domain" description="Cytoplasmic" evidence="14">
    <location>
        <begin position="62"/>
        <end position="67"/>
    </location>
</feature>
<comment type="subcellular location">
    <subcellularLocation>
        <location evidence="1">Cell inner membrane</location>
        <topology evidence="1">Multi-pass membrane protein</topology>
    </subcellularLocation>
    <subcellularLocation>
        <location evidence="14">Cell membrane</location>
        <topology evidence="14">Multi-pass membrane protein</topology>
    </subcellularLocation>
</comment>
<feature type="topological domain" description="Cytoplasmic" evidence="14">
    <location>
        <begin position="162"/>
        <end position="163"/>
    </location>
</feature>
<keyword evidence="10 14" id="KW-0472">Membrane</keyword>
<evidence type="ECO:0000256" key="10">
    <source>
        <dbReference type="ARBA" id="ARBA00023136"/>
    </source>
</evidence>
<comment type="caution">
    <text evidence="16">The sequence shown here is derived from an EMBL/GenBank/DDBJ whole genome shotgun (WGS) entry which is preliminary data.</text>
</comment>
<dbReference type="InterPro" id="IPR003752">
    <property type="entry name" value="DiS_bond_form_DsbB/BdbC"/>
</dbReference>
<dbReference type="OrthoDB" id="3711263at2"/>
<evidence type="ECO:0000256" key="8">
    <source>
        <dbReference type="ARBA" id="ARBA00022989"/>
    </source>
</evidence>
<evidence type="ECO:0000256" key="1">
    <source>
        <dbReference type="ARBA" id="ARBA00004429"/>
    </source>
</evidence>
<keyword evidence="11 14" id="KW-1015">Disulfide bond</keyword>
<keyword evidence="6 14" id="KW-0812">Transmembrane</keyword>
<comment type="similarity">
    <text evidence="2 14">Belongs to the DsbB family.</text>
</comment>
<evidence type="ECO:0000256" key="15">
    <source>
        <dbReference type="SAM" id="Phobius"/>
    </source>
</evidence>
<organism evidence="16 17">
    <name type="scientific">Maribrevibacterium harenarium</name>
    <dbReference type="NCBI Taxonomy" id="2589817"/>
    <lineage>
        <taxon>Bacteria</taxon>
        <taxon>Pseudomonadati</taxon>
        <taxon>Pseudomonadota</taxon>
        <taxon>Gammaproteobacteria</taxon>
        <taxon>Oceanospirillales</taxon>
        <taxon>Oceanospirillaceae</taxon>
        <taxon>Maribrevibacterium</taxon>
    </lineage>
</organism>
<sequence length="163" mass="18105">MVALFSARRFHGVIAFTAFALLSVAFYMEYEMGLEPCPLCMLQRIFFFLIGVASLISALYHTVRSRIICSWSVVVFAVLGAALAIRHLYLQNLPAEELPACLPGLSYMVEVFPWQEIMQAMIMGTGECGDVLWTFLGLSIPGWTLVAFIGMALVNAFIALRRA</sequence>
<evidence type="ECO:0000256" key="12">
    <source>
        <dbReference type="ARBA" id="ARBA00023186"/>
    </source>
</evidence>
<proteinExistence type="inferred from homology"/>
<comment type="caution">
    <text evidence="14">Lacks conserved residue(s) required for the propagation of feature annotation.</text>
</comment>
<evidence type="ECO:0000256" key="11">
    <source>
        <dbReference type="ARBA" id="ARBA00023157"/>
    </source>
</evidence>
<feature type="topological domain" description="Cytoplasmic" evidence="14">
    <location>
        <begin position="1"/>
        <end position="10"/>
    </location>
</feature>
<dbReference type="PANTHER" id="PTHR36570">
    <property type="entry name" value="DISULFIDE BOND FORMATION PROTEIN B"/>
    <property type="match status" value="1"/>
</dbReference>
<keyword evidence="17" id="KW-1185">Reference proteome</keyword>
<reference evidence="16 17" key="1">
    <citation type="submission" date="2019-06" db="EMBL/GenBank/DDBJ databases">
        <title>A novel bacterium of genus Marinomonas, isolated from coastal sand.</title>
        <authorList>
            <person name="Huang H."/>
            <person name="Mo K."/>
            <person name="Hu Y."/>
        </authorList>
    </citation>
    <scope>NUCLEOTIDE SEQUENCE [LARGE SCALE GENOMIC DNA]</scope>
    <source>
        <strain evidence="16 17">HB171799</strain>
    </source>
</reference>